<feature type="transmembrane region" description="Helical" evidence="1">
    <location>
        <begin position="188"/>
        <end position="210"/>
    </location>
</feature>
<feature type="transmembrane region" description="Helical" evidence="1">
    <location>
        <begin position="155"/>
        <end position="176"/>
    </location>
</feature>
<evidence type="ECO:0000313" key="2">
    <source>
        <dbReference type="EMBL" id="RDV03460.1"/>
    </source>
</evidence>
<keyword evidence="3" id="KW-1185">Reference proteome</keyword>
<gene>
    <name evidence="2" type="ORF">DXH78_01945</name>
</gene>
<dbReference type="AlphaFoldDB" id="A0A371B7A3"/>
<feature type="transmembrane region" description="Helical" evidence="1">
    <location>
        <begin position="92"/>
        <end position="111"/>
    </location>
</feature>
<comment type="caution">
    <text evidence="2">The sequence shown here is derived from an EMBL/GenBank/DDBJ whole genome shotgun (WGS) entry which is preliminary data.</text>
</comment>
<dbReference type="Proteomes" id="UP000263993">
    <property type="component" value="Unassembled WGS sequence"/>
</dbReference>
<dbReference type="InterPro" id="IPR009495">
    <property type="entry name" value="NrsF"/>
</dbReference>
<feature type="transmembrane region" description="Helical" evidence="1">
    <location>
        <begin position="131"/>
        <end position="148"/>
    </location>
</feature>
<keyword evidence="1" id="KW-0472">Membrane</keyword>
<keyword evidence="1" id="KW-1133">Transmembrane helix</keyword>
<protein>
    <submittedName>
        <fullName evidence="2">DUF1109 family protein</fullName>
    </submittedName>
</protein>
<sequence length="212" mass="21843">MRTDDLVQALVADRATAQSPLGAQFAWALGVGLVLSAAGFLLVLGPRADIARAVATVRFDIKIVEVILLAATAFALVLQIGRPVPARGWRTVALAAAPALLLVTVVAELLAVPSNQWLVRLVGTNSRVCLTAIPLMSLPLLAAFMVVLRRGAPASGAVAGAVAGLAASGLAAMLYATHCPDDSPLFVAVWYPIAIAGVTIAGALLGRVLLRW</sequence>
<accession>A0A371B7A3</accession>
<organism evidence="2 3">
    <name type="scientific">Undibacter mobilis</name>
    <dbReference type="NCBI Taxonomy" id="2292256"/>
    <lineage>
        <taxon>Bacteria</taxon>
        <taxon>Pseudomonadati</taxon>
        <taxon>Pseudomonadota</taxon>
        <taxon>Alphaproteobacteria</taxon>
        <taxon>Hyphomicrobiales</taxon>
        <taxon>Nitrobacteraceae</taxon>
        <taxon>Undibacter</taxon>
    </lineage>
</organism>
<dbReference type="EMBL" id="QRGO01000001">
    <property type="protein sequence ID" value="RDV03460.1"/>
    <property type="molecule type" value="Genomic_DNA"/>
</dbReference>
<proteinExistence type="predicted"/>
<keyword evidence="1" id="KW-0812">Transmembrane</keyword>
<feature type="transmembrane region" description="Helical" evidence="1">
    <location>
        <begin position="21"/>
        <end position="43"/>
    </location>
</feature>
<evidence type="ECO:0000313" key="3">
    <source>
        <dbReference type="Proteomes" id="UP000263993"/>
    </source>
</evidence>
<dbReference type="RefSeq" id="WP_115515484.1">
    <property type="nucleotide sequence ID" value="NZ_QRGO01000001.1"/>
</dbReference>
<dbReference type="Pfam" id="PF06532">
    <property type="entry name" value="NrsF"/>
    <property type="match status" value="1"/>
</dbReference>
<feature type="transmembrane region" description="Helical" evidence="1">
    <location>
        <begin position="63"/>
        <end position="80"/>
    </location>
</feature>
<name>A0A371B7A3_9BRAD</name>
<evidence type="ECO:0000256" key="1">
    <source>
        <dbReference type="SAM" id="Phobius"/>
    </source>
</evidence>
<dbReference type="OrthoDB" id="9816468at2"/>
<reference evidence="3" key="1">
    <citation type="submission" date="2018-08" db="EMBL/GenBank/DDBJ databases">
        <authorList>
            <person name="Kim S.-J."/>
            <person name="Jung G.-Y."/>
        </authorList>
    </citation>
    <scope>NUCLEOTIDE SEQUENCE [LARGE SCALE GENOMIC DNA]</scope>
    <source>
        <strain evidence="3">GY_H</strain>
    </source>
</reference>